<gene>
    <name evidence="10" type="ORF">DQ356_06190</name>
</gene>
<evidence type="ECO:0000256" key="5">
    <source>
        <dbReference type="ARBA" id="ARBA00022989"/>
    </source>
</evidence>
<dbReference type="OrthoDB" id="5195186at2"/>
<keyword evidence="6 8" id="KW-0472">Membrane</keyword>
<feature type="transmembrane region" description="Helical" evidence="8">
    <location>
        <begin position="34"/>
        <end position="59"/>
    </location>
</feature>
<dbReference type="Proteomes" id="UP000252172">
    <property type="component" value="Unassembled WGS sequence"/>
</dbReference>
<reference evidence="10 11" key="1">
    <citation type="submission" date="2018-07" db="EMBL/GenBank/DDBJ databases">
        <title>Chryseobacterium lacus sp. nov., isolated from lake water.</title>
        <authorList>
            <person name="Li C.-M."/>
        </authorList>
    </citation>
    <scope>NUCLEOTIDE SEQUENCE [LARGE SCALE GENOMIC DNA]</scope>
    <source>
        <strain evidence="10 11">YLOS41</strain>
    </source>
</reference>
<comment type="caution">
    <text evidence="10">The sequence shown here is derived from an EMBL/GenBank/DDBJ whole genome shotgun (WGS) entry which is preliminary data.</text>
</comment>
<organism evidence="10 11">
    <name type="scientific">Chryseobacterium lacus</name>
    <dbReference type="NCBI Taxonomy" id="2058346"/>
    <lineage>
        <taxon>Bacteria</taxon>
        <taxon>Pseudomonadati</taxon>
        <taxon>Bacteroidota</taxon>
        <taxon>Flavobacteriia</taxon>
        <taxon>Flavobacteriales</taxon>
        <taxon>Weeksellaceae</taxon>
        <taxon>Chryseobacterium group</taxon>
        <taxon>Chryseobacterium</taxon>
    </lineage>
</organism>
<feature type="transmembrane region" description="Helical" evidence="8">
    <location>
        <begin position="79"/>
        <end position="96"/>
    </location>
</feature>
<dbReference type="Pfam" id="PF18916">
    <property type="entry name" value="Lycopene_cyc"/>
    <property type="match status" value="2"/>
</dbReference>
<evidence type="ECO:0000313" key="10">
    <source>
        <dbReference type="EMBL" id="RCU43202.1"/>
    </source>
</evidence>
<dbReference type="GO" id="GO:0016020">
    <property type="term" value="C:membrane"/>
    <property type="evidence" value="ECO:0007669"/>
    <property type="project" value="UniProtKB-SubCell"/>
</dbReference>
<dbReference type="GO" id="GO:0045436">
    <property type="term" value="F:lycopene beta cyclase activity"/>
    <property type="evidence" value="ECO:0007669"/>
    <property type="project" value="UniProtKB-ARBA"/>
</dbReference>
<evidence type="ECO:0000256" key="8">
    <source>
        <dbReference type="SAM" id="Phobius"/>
    </source>
</evidence>
<feature type="transmembrane region" description="Helical" evidence="8">
    <location>
        <begin position="197"/>
        <end position="221"/>
    </location>
</feature>
<keyword evidence="11" id="KW-1185">Reference proteome</keyword>
<feature type="domain" description="Lycopene cyclase" evidence="9">
    <location>
        <begin position="4"/>
        <end position="95"/>
    </location>
</feature>
<dbReference type="InterPro" id="IPR017825">
    <property type="entry name" value="Lycopene_cyclase_dom"/>
</dbReference>
<feature type="transmembrane region" description="Helical" evidence="8">
    <location>
        <begin position="131"/>
        <end position="149"/>
    </location>
</feature>
<feature type="domain" description="Lycopene cyclase" evidence="9">
    <location>
        <begin position="129"/>
        <end position="222"/>
    </location>
</feature>
<keyword evidence="4" id="KW-0125">Carotenoid biosynthesis</keyword>
<dbReference type="GO" id="GO:0016872">
    <property type="term" value="F:intramolecular lyase activity"/>
    <property type="evidence" value="ECO:0007669"/>
    <property type="project" value="InterPro"/>
</dbReference>
<evidence type="ECO:0000259" key="9">
    <source>
        <dbReference type="Pfam" id="PF18916"/>
    </source>
</evidence>
<protein>
    <submittedName>
        <fullName evidence="10">Lycopene cyclase domain-containing protein</fullName>
    </submittedName>
</protein>
<feature type="transmembrane region" description="Helical" evidence="8">
    <location>
        <begin position="6"/>
        <end position="22"/>
    </location>
</feature>
<keyword evidence="7" id="KW-0413">Isomerase</keyword>
<sequence>MKEYTYLLVLFFTIIICFIASFDRRIRFYRYFGIFLLAVTVVAIPFILWDIWFTAHGVWWFDTQYTLGITFWGLPMEEWLFFFLIPFSCIFTYYCIEKFFDISWANIFNNLIVFVAVIICSVIALIHYDKIYTLVTAVATVATLIYLHFISKREWIGSASLVFTILMLGFFPVNGVLTGTGLDSPIVNYNPGDFLGIRILTIPVEDAVYGYTQFLWVLYFFKKIKKLYYNEKDSHIPDISERTDPNGIMQFHS</sequence>
<keyword evidence="5 8" id="KW-1133">Transmembrane helix</keyword>
<name>A0A368MY87_9FLAO</name>
<evidence type="ECO:0000256" key="4">
    <source>
        <dbReference type="ARBA" id="ARBA00022746"/>
    </source>
</evidence>
<dbReference type="EMBL" id="QPIE01000004">
    <property type="protein sequence ID" value="RCU43202.1"/>
    <property type="molecule type" value="Genomic_DNA"/>
</dbReference>
<feature type="transmembrane region" description="Helical" evidence="8">
    <location>
        <begin position="108"/>
        <end position="125"/>
    </location>
</feature>
<dbReference type="GO" id="GO:0016117">
    <property type="term" value="P:carotenoid biosynthetic process"/>
    <property type="evidence" value="ECO:0007669"/>
    <property type="project" value="UniProtKB-KW"/>
</dbReference>
<proteinExistence type="predicted"/>
<accession>A0A368MY87</accession>
<evidence type="ECO:0000256" key="1">
    <source>
        <dbReference type="ARBA" id="ARBA00004141"/>
    </source>
</evidence>
<evidence type="ECO:0000256" key="7">
    <source>
        <dbReference type="ARBA" id="ARBA00023235"/>
    </source>
</evidence>
<comment type="subcellular location">
    <subcellularLocation>
        <location evidence="1">Membrane</location>
        <topology evidence="1">Multi-pass membrane protein</topology>
    </subcellularLocation>
</comment>
<dbReference type="AlphaFoldDB" id="A0A368MY87"/>
<evidence type="ECO:0000313" key="11">
    <source>
        <dbReference type="Proteomes" id="UP000252172"/>
    </source>
</evidence>
<evidence type="ECO:0000256" key="3">
    <source>
        <dbReference type="ARBA" id="ARBA00022692"/>
    </source>
</evidence>
<evidence type="ECO:0000256" key="6">
    <source>
        <dbReference type="ARBA" id="ARBA00023136"/>
    </source>
</evidence>
<feature type="transmembrane region" description="Helical" evidence="8">
    <location>
        <begin position="156"/>
        <end position="177"/>
    </location>
</feature>
<evidence type="ECO:0000256" key="2">
    <source>
        <dbReference type="ARBA" id="ARBA00004829"/>
    </source>
</evidence>
<dbReference type="NCBIfam" id="TIGR03462">
    <property type="entry name" value="CarR_dom_SF"/>
    <property type="match status" value="1"/>
</dbReference>
<keyword evidence="3 8" id="KW-0812">Transmembrane</keyword>
<comment type="pathway">
    <text evidence="2">Carotenoid biosynthesis.</text>
</comment>